<evidence type="ECO:0000313" key="1">
    <source>
        <dbReference type="EMBL" id="KAK0053088.1"/>
    </source>
</evidence>
<comment type="caution">
    <text evidence="1">The sequence shown here is derived from an EMBL/GenBank/DDBJ whole genome shotgun (WGS) entry which is preliminary data.</text>
</comment>
<dbReference type="AlphaFoldDB" id="A0AAD8F743"/>
<name>A0AAD8F743_BIOPF</name>
<reference evidence="1" key="1">
    <citation type="journal article" date="2023" name="PLoS Negl. Trop. Dis.">
        <title>A genome sequence for Biomphalaria pfeifferi, the major vector snail for the human-infecting parasite Schistosoma mansoni.</title>
        <authorList>
            <person name="Bu L."/>
            <person name="Lu L."/>
            <person name="Laidemitt M.R."/>
            <person name="Zhang S.M."/>
            <person name="Mutuku M."/>
            <person name="Mkoji G."/>
            <person name="Steinauer M."/>
            <person name="Loker E.S."/>
        </authorList>
    </citation>
    <scope>NUCLEOTIDE SEQUENCE</scope>
    <source>
        <strain evidence="1">KasaAsao</strain>
    </source>
</reference>
<reference evidence="1" key="2">
    <citation type="submission" date="2023-04" db="EMBL/GenBank/DDBJ databases">
        <authorList>
            <person name="Bu L."/>
            <person name="Lu L."/>
            <person name="Laidemitt M.R."/>
            <person name="Zhang S.M."/>
            <person name="Mutuku M."/>
            <person name="Mkoji G."/>
            <person name="Steinauer M."/>
            <person name="Loker E.S."/>
        </authorList>
    </citation>
    <scope>NUCLEOTIDE SEQUENCE</scope>
    <source>
        <strain evidence="1">KasaAsao</strain>
        <tissue evidence="1">Whole Snail</tissue>
    </source>
</reference>
<sequence length="74" mass="8492">MLLKLSKQRIPALVASLRLSYRSVEVVELLWVLNLVPSMLAYIARKCNTSEISEFLNKNLVMSVCCLQVMDYKD</sequence>
<accession>A0AAD8F743</accession>
<protein>
    <submittedName>
        <fullName evidence="1">Uncharacterized protein</fullName>
    </submittedName>
</protein>
<organism evidence="1 2">
    <name type="scientific">Biomphalaria pfeifferi</name>
    <name type="common">Bloodfluke planorb</name>
    <name type="synonym">Freshwater snail</name>
    <dbReference type="NCBI Taxonomy" id="112525"/>
    <lineage>
        <taxon>Eukaryota</taxon>
        <taxon>Metazoa</taxon>
        <taxon>Spiralia</taxon>
        <taxon>Lophotrochozoa</taxon>
        <taxon>Mollusca</taxon>
        <taxon>Gastropoda</taxon>
        <taxon>Heterobranchia</taxon>
        <taxon>Euthyneura</taxon>
        <taxon>Panpulmonata</taxon>
        <taxon>Hygrophila</taxon>
        <taxon>Lymnaeoidea</taxon>
        <taxon>Planorbidae</taxon>
        <taxon>Biomphalaria</taxon>
    </lineage>
</organism>
<keyword evidence="2" id="KW-1185">Reference proteome</keyword>
<evidence type="ECO:0000313" key="2">
    <source>
        <dbReference type="Proteomes" id="UP001233172"/>
    </source>
</evidence>
<dbReference type="Proteomes" id="UP001233172">
    <property type="component" value="Unassembled WGS sequence"/>
</dbReference>
<proteinExistence type="predicted"/>
<gene>
    <name evidence="1" type="ORF">Bpfe_017465</name>
</gene>
<dbReference type="EMBL" id="JASAOG010000089">
    <property type="protein sequence ID" value="KAK0053088.1"/>
    <property type="molecule type" value="Genomic_DNA"/>
</dbReference>